<proteinExistence type="predicted"/>
<organism evidence="1 2">
    <name type="scientific">Fistulina hepatica ATCC 64428</name>
    <dbReference type="NCBI Taxonomy" id="1128425"/>
    <lineage>
        <taxon>Eukaryota</taxon>
        <taxon>Fungi</taxon>
        <taxon>Dikarya</taxon>
        <taxon>Basidiomycota</taxon>
        <taxon>Agaricomycotina</taxon>
        <taxon>Agaricomycetes</taxon>
        <taxon>Agaricomycetidae</taxon>
        <taxon>Agaricales</taxon>
        <taxon>Fistulinaceae</taxon>
        <taxon>Fistulina</taxon>
    </lineage>
</organism>
<gene>
    <name evidence="1" type="ORF">FISHEDRAFT_69805</name>
</gene>
<dbReference type="AlphaFoldDB" id="A0A0D7ALE2"/>
<evidence type="ECO:0000313" key="1">
    <source>
        <dbReference type="EMBL" id="KIY52382.1"/>
    </source>
</evidence>
<sequence>MSSFGSAYAFPSCNPLVSDSQQVTTEGLHSNVTVAEAKKITLQNGYFLRPLNCSAPSRIFYATPSDADDAPFEVATSQPPSFAFANLLDDVEGVVLDRLKAVRAMLFPPLTGARRVPVILVQSADRIARNMFLSQCIVACHPLDQLTIHEDNATGKSGEETNKIHSIHVDFDALEAIHAADTLKDDVSFAFYDAACRCIPYNHHFKYSDFDAILEHLQEKKTDRVLLIIRNLESPIRKLGVPPCTANDRSVKECIARLEDVLLSLLSTLVKKNLVHAFVFDSSLSIFSKRFASMLSRFGDVVHIQPTDDMLNVTVAEIKALLCITSSIVPDVKTADCLPNVLLSFTGNPRVSATDAVTNHATTLRTDVSTWFCRAVSDDPKLLCEEKHIRSTLVDLSTKSLSERVKFEDYMLNTLVMRLSNETWRKIRAAVRFSEEDSQRVPVSDGNQCISLILALYDLPAGSQITDRMILDIFVDFGLLAPGASALQLSVPNEFSHIKLASLILNVTPQALSRVAMRLCKRPRVRGRSIDIDWLTQALRVYLCDHCTLKTAAGWSQNGHVMIQTLLGQIAWIKGTRCDVPLNVGMVTSGKTLHCPVVAPSLTSNMTGEPIVQIFNVIDIRLVGLRWGTVQISDTWPSEGMKEFRQRVAGQARNELFYRSHDIPRIRLDMYVERRRSDTHHFVSAVIEKQVDREVLVPTPGGCVLEVHNVVVTGSTDLSIEVVDANEESAKKAHKNRGKRGTGKMGVKKTMKHGFRLKEASWTLQVSHQA</sequence>
<reference evidence="1 2" key="1">
    <citation type="journal article" date="2015" name="Fungal Genet. Biol.">
        <title>Evolution of novel wood decay mechanisms in Agaricales revealed by the genome sequences of Fistulina hepatica and Cylindrobasidium torrendii.</title>
        <authorList>
            <person name="Floudas D."/>
            <person name="Held B.W."/>
            <person name="Riley R."/>
            <person name="Nagy L.G."/>
            <person name="Koehler G."/>
            <person name="Ransdell A.S."/>
            <person name="Younus H."/>
            <person name="Chow J."/>
            <person name="Chiniquy J."/>
            <person name="Lipzen A."/>
            <person name="Tritt A."/>
            <person name="Sun H."/>
            <person name="Haridas S."/>
            <person name="LaButti K."/>
            <person name="Ohm R.A."/>
            <person name="Kues U."/>
            <person name="Blanchette R.A."/>
            <person name="Grigoriev I.V."/>
            <person name="Minto R.E."/>
            <person name="Hibbett D.S."/>
        </authorList>
    </citation>
    <scope>NUCLEOTIDE SEQUENCE [LARGE SCALE GENOMIC DNA]</scope>
    <source>
        <strain evidence="1 2">ATCC 64428</strain>
    </source>
</reference>
<dbReference type="EMBL" id="KN881643">
    <property type="protein sequence ID" value="KIY52382.1"/>
    <property type="molecule type" value="Genomic_DNA"/>
</dbReference>
<evidence type="ECO:0000313" key="2">
    <source>
        <dbReference type="Proteomes" id="UP000054144"/>
    </source>
</evidence>
<name>A0A0D7ALE2_9AGAR</name>
<accession>A0A0D7ALE2</accession>
<keyword evidence="2" id="KW-1185">Reference proteome</keyword>
<dbReference type="Proteomes" id="UP000054144">
    <property type="component" value="Unassembled WGS sequence"/>
</dbReference>
<protein>
    <submittedName>
        <fullName evidence="1">Uncharacterized protein</fullName>
    </submittedName>
</protein>